<feature type="transmembrane region" description="Helical" evidence="1">
    <location>
        <begin position="85"/>
        <end position="110"/>
    </location>
</feature>
<feature type="transmembrane region" description="Helical" evidence="1">
    <location>
        <begin position="7"/>
        <end position="33"/>
    </location>
</feature>
<evidence type="ECO:0000313" key="2">
    <source>
        <dbReference type="EMBL" id="KAF0884477.1"/>
    </source>
</evidence>
<evidence type="ECO:0000256" key="1">
    <source>
        <dbReference type="SAM" id="Phobius"/>
    </source>
</evidence>
<keyword evidence="3" id="KW-1185">Reference proteome</keyword>
<keyword evidence="1" id="KW-1133">Transmembrane helix</keyword>
<protein>
    <submittedName>
        <fullName evidence="2">TM217 protein</fullName>
    </submittedName>
</protein>
<comment type="caution">
    <text evidence="2">The sequence shown here is derived from an EMBL/GenBank/DDBJ whole genome shotgun (WGS) entry which is preliminary data.</text>
</comment>
<dbReference type="PANTHER" id="PTHR34928">
    <property type="entry name" value="TRANSMEMBRANE PROTEIN 217"/>
    <property type="match status" value="1"/>
</dbReference>
<feature type="non-terminal residue" evidence="2">
    <location>
        <position position="183"/>
    </location>
</feature>
<feature type="transmembrane region" description="Helical" evidence="1">
    <location>
        <begin position="60"/>
        <end position="78"/>
    </location>
</feature>
<keyword evidence="1" id="KW-0472">Membrane</keyword>
<gene>
    <name evidence="2" type="primary">Tmem217_0</name>
    <name evidence="2" type="ORF">FOF47_R00193</name>
</gene>
<dbReference type="AlphaFoldDB" id="A0A6G1B9T9"/>
<evidence type="ECO:0000313" key="3">
    <source>
        <dbReference type="Proteomes" id="UP000475037"/>
    </source>
</evidence>
<dbReference type="Proteomes" id="UP000475037">
    <property type="component" value="Unassembled WGS sequence"/>
</dbReference>
<proteinExistence type="predicted"/>
<organism evidence="2 3">
    <name type="scientific">Crocuta crocuta</name>
    <name type="common">Spotted hyena</name>
    <dbReference type="NCBI Taxonomy" id="9678"/>
    <lineage>
        <taxon>Eukaryota</taxon>
        <taxon>Metazoa</taxon>
        <taxon>Chordata</taxon>
        <taxon>Craniata</taxon>
        <taxon>Vertebrata</taxon>
        <taxon>Euteleostomi</taxon>
        <taxon>Mammalia</taxon>
        <taxon>Eutheria</taxon>
        <taxon>Laurasiatheria</taxon>
        <taxon>Carnivora</taxon>
        <taxon>Feliformia</taxon>
        <taxon>Hyaenidae</taxon>
        <taxon>Crocuta</taxon>
    </lineage>
</organism>
<reference evidence="2 3" key="1">
    <citation type="submission" date="2019-11" db="EMBL/GenBank/DDBJ databases">
        <authorList>
            <person name="Yang C."/>
            <person name="Li F."/>
        </authorList>
    </citation>
    <scope>NUCLEOTIDE SEQUENCE [LARGE SCALE GENOMIC DNA]</scope>
    <source>
        <strain evidence="2">KB4526</strain>
        <tissue evidence="2">Muscle</tissue>
    </source>
</reference>
<keyword evidence="1" id="KW-0812">Transmembrane</keyword>
<dbReference type="PANTHER" id="PTHR34928:SF3">
    <property type="entry name" value="TRANSMEMBRANE PROTEIN 217B-RELATED"/>
    <property type="match status" value="1"/>
</dbReference>
<feature type="non-terminal residue" evidence="2">
    <location>
        <position position="1"/>
    </location>
</feature>
<sequence length="183" mass="21159">NNKTPCLVVGIFSILNTIQFLIFDLNHITYFGYEDRVNIYMDTNSETVSWVMAHKGSIDIVLSTTTILFSVLLLYCIHTNNYVGLLCYALWIIAYELISFSMVMLINGIINDQFKELSYLHLLFQISRMLLHFFSLPFITKHTCILYKIPKVSVKINRHRRSSISTVDSWPPVGLGSLYHKLN</sequence>
<dbReference type="InterPro" id="IPR027862">
    <property type="entry name" value="DUF4534"/>
</dbReference>
<dbReference type="EMBL" id="VOAJ01001710">
    <property type="protein sequence ID" value="KAF0884477.1"/>
    <property type="molecule type" value="Genomic_DNA"/>
</dbReference>
<dbReference type="Pfam" id="PF15049">
    <property type="entry name" value="DUF4534"/>
    <property type="match status" value="1"/>
</dbReference>
<name>A0A6G1B9T9_CROCR</name>
<accession>A0A6G1B9T9</accession>